<evidence type="ECO:0000256" key="4">
    <source>
        <dbReference type="ARBA" id="ARBA00023054"/>
    </source>
</evidence>
<evidence type="ECO:0000313" key="9">
    <source>
        <dbReference type="Proteomes" id="UP000269721"/>
    </source>
</evidence>
<dbReference type="GO" id="GO:0005815">
    <property type="term" value="C:microtubule organizing center"/>
    <property type="evidence" value="ECO:0007669"/>
    <property type="project" value="TreeGrafter"/>
</dbReference>
<dbReference type="Pfam" id="PF10234">
    <property type="entry name" value="Cluap1"/>
    <property type="match status" value="1"/>
</dbReference>
<dbReference type="PANTHER" id="PTHR21547:SF0">
    <property type="entry name" value="CLUSTERIN-ASSOCIATED PROTEIN 1"/>
    <property type="match status" value="1"/>
</dbReference>
<evidence type="ECO:0000256" key="6">
    <source>
        <dbReference type="ARBA" id="ARBA00023273"/>
    </source>
</evidence>
<dbReference type="GO" id="GO:0005929">
    <property type="term" value="C:cilium"/>
    <property type="evidence" value="ECO:0007669"/>
    <property type="project" value="UniProtKB-SubCell"/>
</dbReference>
<dbReference type="Proteomes" id="UP000269721">
    <property type="component" value="Unassembled WGS sequence"/>
</dbReference>
<feature type="compositionally biased region" description="Acidic residues" evidence="7">
    <location>
        <begin position="174"/>
        <end position="221"/>
    </location>
</feature>
<comment type="similarity">
    <text evidence="2">Belongs to the CLUAP1 family.</text>
</comment>
<reference evidence="9" key="1">
    <citation type="journal article" date="2018" name="Nat. Microbiol.">
        <title>Leveraging single-cell genomics to expand the fungal tree of life.</title>
        <authorList>
            <person name="Ahrendt S.R."/>
            <person name="Quandt C.A."/>
            <person name="Ciobanu D."/>
            <person name="Clum A."/>
            <person name="Salamov A."/>
            <person name="Andreopoulos B."/>
            <person name="Cheng J.F."/>
            <person name="Woyke T."/>
            <person name="Pelin A."/>
            <person name="Henrissat B."/>
            <person name="Reynolds N.K."/>
            <person name="Benny G.L."/>
            <person name="Smith M.E."/>
            <person name="James T.Y."/>
            <person name="Grigoriev I.V."/>
        </authorList>
    </citation>
    <scope>NUCLEOTIDE SEQUENCE [LARGE SCALE GENOMIC DNA]</scope>
</reference>
<proteinExistence type="inferred from homology"/>
<evidence type="ECO:0000256" key="2">
    <source>
        <dbReference type="ARBA" id="ARBA00008340"/>
    </source>
</evidence>
<dbReference type="GO" id="GO:0030992">
    <property type="term" value="C:intraciliary transport particle B"/>
    <property type="evidence" value="ECO:0007669"/>
    <property type="project" value="TreeGrafter"/>
</dbReference>
<feature type="region of interest" description="Disordered" evidence="7">
    <location>
        <begin position="106"/>
        <end position="234"/>
    </location>
</feature>
<dbReference type="OrthoDB" id="438545at2759"/>
<protein>
    <submittedName>
        <fullName evidence="8">Clusterin-associated protein-1-domain-containing protein</fullName>
    </submittedName>
</protein>
<keyword evidence="5" id="KW-0969">Cilium</keyword>
<dbReference type="EMBL" id="KZ993977">
    <property type="protein sequence ID" value="RKO94193.1"/>
    <property type="molecule type" value="Genomic_DNA"/>
</dbReference>
<keyword evidence="3" id="KW-0970">Cilium biogenesis/degradation</keyword>
<comment type="subcellular location">
    <subcellularLocation>
        <location evidence="1">Cell projection</location>
        <location evidence="1">Cilium</location>
    </subcellularLocation>
</comment>
<evidence type="ECO:0000256" key="5">
    <source>
        <dbReference type="ARBA" id="ARBA00023069"/>
    </source>
</evidence>
<evidence type="ECO:0000256" key="1">
    <source>
        <dbReference type="ARBA" id="ARBA00004138"/>
    </source>
</evidence>
<dbReference type="AlphaFoldDB" id="A0A4P9WPX3"/>
<dbReference type="PANTHER" id="PTHR21547">
    <property type="entry name" value="CLUSTERIN ASSOCIATED PROTEIN 1"/>
    <property type="match status" value="1"/>
</dbReference>
<organism evidence="8 9">
    <name type="scientific">Blyttiomyces helicus</name>
    <dbReference type="NCBI Taxonomy" id="388810"/>
    <lineage>
        <taxon>Eukaryota</taxon>
        <taxon>Fungi</taxon>
        <taxon>Fungi incertae sedis</taxon>
        <taxon>Chytridiomycota</taxon>
        <taxon>Chytridiomycota incertae sedis</taxon>
        <taxon>Chytridiomycetes</taxon>
        <taxon>Chytridiomycetes incertae sedis</taxon>
        <taxon>Blyttiomyces</taxon>
    </lineage>
</organism>
<keyword evidence="6" id="KW-0966">Cell projection</keyword>
<dbReference type="InterPro" id="IPR019366">
    <property type="entry name" value="Clusterin-associated_protein-1"/>
</dbReference>
<keyword evidence="4" id="KW-0175">Coiled coil</keyword>
<evidence type="ECO:0000313" key="8">
    <source>
        <dbReference type="EMBL" id="RKO94193.1"/>
    </source>
</evidence>
<name>A0A4P9WPX3_9FUNG</name>
<gene>
    <name evidence="8" type="ORF">BDK51DRAFT_52831</name>
</gene>
<keyword evidence="9" id="KW-1185">Reference proteome</keyword>
<dbReference type="GO" id="GO:0060271">
    <property type="term" value="P:cilium assembly"/>
    <property type="evidence" value="ECO:0007669"/>
    <property type="project" value="TreeGrafter"/>
</dbReference>
<evidence type="ECO:0000256" key="3">
    <source>
        <dbReference type="ARBA" id="ARBA00022794"/>
    </source>
</evidence>
<evidence type="ECO:0000256" key="7">
    <source>
        <dbReference type="SAM" id="MobiDB-lite"/>
    </source>
</evidence>
<accession>A0A4P9WPX3</accession>
<sequence>MCRSRLGGVEAYIFLAPFAHWDYCSPPPPIRRPAYMDEYEKIELDLGKVYETYMERFRNLTFLEQQLDEYNRLEQDKFEAPSSPQETESSLKRMQNRLREEELRLLRGDKEMRSAMGSSFGSDPATARPKRPNAAGRRSQSLHQESESESESVVKTADSEDEEASLGSAMSGDLIDDDDGGELDDDDDGPDDDDDEDDEDGQIIMDDDDPDGSLGDDDDLDRGDGGGSDNDNDF</sequence>